<feature type="repeat" description="WD" evidence="6">
    <location>
        <begin position="394"/>
        <end position="435"/>
    </location>
</feature>
<dbReference type="EMBL" id="CP054535">
    <property type="protein sequence ID" value="QSL64924.1"/>
    <property type="molecule type" value="Genomic_DNA"/>
</dbReference>
<dbReference type="GO" id="GO:0034388">
    <property type="term" value="C:Pwp2p-containing subcomplex of 90S preribosome"/>
    <property type="evidence" value="ECO:0007669"/>
    <property type="project" value="TreeGrafter"/>
</dbReference>
<dbReference type="InterPro" id="IPR007148">
    <property type="entry name" value="SSU_processome_Utp12"/>
</dbReference>
<keyword evidence="9" id="KW-1185">Reference proteome</keyword>
<feature type="repeat" description="WD" evidence="6">
    <location>
        <begin position="352"/>
        <end position="393"/>
    </location>
</feature>
<evidence type="ECO:0000256" key="3">
    <source>
        <dbReference type="ARBA" id="ARBA00022574"/>
    </source>
</evidence>
<dbReference type="SUPFAM" id="SSF50978">
    <property type="entry name" value="WD40 repeat-like"/>
    <property type="match status" value="1"/>
</dbReference>
<dbReference type="Proteomes" id="UP000663699">
    <property type="component" value="Chromosome 4"/>
</dbReference>
<dbReference type="GO" id="GO:0000028">
    <property type="term" value="P:ribosomal small subunit assembly"/>
    <property type="evidence" value="ECO:0007669"/>
    <property type="project" value="TreeGrafter"/>
</dbReference>
<dbReference type="PRINTS" id="PR00320">
    <property type="entry name" value="GPROTEINBRPT"/>
</dbReference>
<organism evidence="8 9">
    <name type="scientific">Pneumocystis wakefieldiae</name>
    <dbReference type="NCBI Taxonomy" id="38082"/>
    <lineage>
        <taxon>Eukaryota</taxon>
        <taxon>Fungi</taxon>
        <taxon>Dikarya</taxon>
        <taxon>Ascomycota</taxon>
        <taxon>Taphrinomycotina</taxon>
        <taxon>Pneumocystomycetes</taxon>
        <taxon>Pneumocystaceae</taxon>
        <taxon>Pneumocystis</taxon>
    </lineage>
</organism>
<evidence type="ECO:0000256" key="1">
    <source>
        <dbReference type="ARBA" id="ARBA00004604"/>
    </source>
</evidence>
<comment type="similarity">
    <text evidence="2">Belongs to the WD repeat PWP2 family.</text>
</comment>
<dbReference type="PROSITE" id="PS50082">
    <property type="entry name" value="WD_REPEATS_2"/>
    <property type="match status" value="6"/>
</dbReference>
<comment type="subcellular location">
    <subcellularLocation>
        <location evidence="1">Nucleus</location>
        <location evidence="1">Nucleolus</location>
    </subcellularLocation>
</comment>
<accession>A0A899FX99</accession>
<dbReference type="CDD" id="cd00200">
    <property type="entry name" value="WD40"/>
    <property type="match status" value="1"/>
</dbReference>
<dbReference type="PROSITE" id="PS50294">
    <property type="entry name" value="WD_REPEATS_REGION"/>
    <property type="match status" value="4"/>
</dbReference>
<keyword evidence="5" id="KW-0539">Nucleus</keyword>
<dbReference type="InterPro" id="IPR020472">
    <property type="entry name" value="WD40_PAC1"/>
</dbReference>
<dbReference type="Gene3D" id="2.130.10.10">
    <property type="entry name" value="YVTN repeat-like/Quinoprotein amine dehydrogenase"/>
    <property type="match status" value="4"/>
</dbReference>
<dbReference type="InterPro" id="IPR019775">
    <property type="entry name" value="WD40_repeat_CS"/>
</dbReference>
<gene>
    <name evidence="8" type="ORF">MERGE_002228</name>
</gene>
<dbReference type="InterPro" id="IPR001680">
    <property type="entry name" value="WD40_rpt"/>
</dbReference>
<dbReference type="SMART" id="SM00320">
    <property type="entry name" value="WD40"/>
    <property type="match status" value="12"/>
</dbReference>
<evidence type="ECO:0000313" key="8">
    <source>
        <dbReference type="EMBL" id="QSL64924.1"/>
    </source>
</evidence>
<evidence type="ECO:0000259" key="7">
    <source>
        <dbReference type="Pfam" id="PF04003"/>
    </source>
</evidence>
<dbReference type="InterPro" id="IPR015943">
    <property type="entry name" value="WD40/YVTN_repeat-like_dom_sf"/>
</dbReference>
<dbReference type="InterPro" id="IPR036322">
    <property type="entry name" value="WD40_repeat_dom_sf"/>
</dbReference>
<evidence type="ECO:0000256" key="5">
    <source>
        <dbReference type="ARBA" id="ARBA00023242"/>
    </source>
</evidence>
<dbReference type="Pfam" id="PF04003">
    <property type="entry name" value="Utp12"/>
    <property type="match status" value="1"/>
</dbReference>
<evidence type="ECO:0000313" key="9">
    <source>
        <dbReference type="Proteomes" id="UP000663699"/>
    </source>
</evidence>
<reference evidence="8" key="1">
    <citation type="submission" date="2020-06" db="EMBL/GenBank/DDBJ databases">
        <title>Genomes of multiple members of Pneumocystis genus reveal paths to human pathogen Pneumocystis jirovecii.</title>
        <authorList>
            <person name="Cisse O.H."/>
            <person name="Ma L."/>
            <person name="Dekker J."/>
            <person name="Khil P."/>
            <person name="Jo J."/>
            <person name="Brenchley J."/>
            <person name="Blair R."/>
            <person name="Pahar B."/>
            <person name="Chabe M."/>
            <person name="Van Rompay K.A."/>
            <person name="Keesler R."/>
            <person name="Sukura A."/>
            <person name="Hirsch V."/>
            <person name="Kutty G."/>
            <person name="Liu Y."/>
            <person name="Peng L."/>
            <person name="Chen J."/>
            <person name="Song J."/>
            <person name="Weissenbacher-Lang C."/>
            <person name="Xu J."/>
            <person name="Upham N.S."/>
            <person name="Stajich J.E."/>
            <person name="Cuomo C.A."/>
            <person name="Cushion M.T."/>
            <person name="Kovacs J.A."/>
        </authorList>
    </citation>
    <scope>NUCLEOTIDE SEQUENCE</scope>
    <source>
        <strain evidence="8">2A</strain>
    </source>
</reference>
<dbReference type="Pfam" id="PF00400">
    <property type="entry name" value="WD40"/>
    <property type="match status" value="7"/>
</dbReference>
<dbReference type="GO" id="GO:0000462">
    <property type="term" value="P:maturation of SSU-rRNA from tricistronic rRNA transcript (SSU-rRNA, 5.8S rRNA, LSU-rRNA)"/>
    <property type="evidence" value="ECO:0007669"/>
    <property type="project" value="TreeGrafter"/>
</dbReference>
<protein>
    <recommendedName>
        <fullName evidence="7">Small-subunit processome Utp12 domain-containing protein</fullName>
    </recommendedName>
</protein>
<evidence type="ECO:0000256" key="4">
    <source>
        <dbReference type="ARBA" id="ARBA00022737"/>
    </source>
</evidence>
<dbReference type="GO" id="GO:0032040">
    <property type="term" value="C:small-subunit processome"/>
    <property type="evidence" value="ECO:0007669"/>
    <property type="project" value="TreeGrafter"/>
</dbReference>
<dbReference type="PROSITE" id="PS00678">
    <property type="entry name" value="WD_REPEATS_1"/>
    <property type="match status" value="3"/>
</dbReference>
<feature type="repeat" description="WD" evidence="6">
    <location>
        <begin position="160"/>
        <end position="194"/>
    </location>
</feature>
<feature type="repeat" description="WD" evidence="6">
    <location>
        <begin position="204"/>
        <end position="245"/>
    </location>
</feature>
<sequence length="898" mass="102032">MEASRRREAQPQRQKNVKKMKSEFKLCNVFGPFFRNGNLIFTSRNELFSPAGNRLTLFDLEENTSVTFPFENSKNIRCIALSPASTLLLSVDEDGRTILFNVVKRVVLYHFNFGSVVEDVKFSPCGKYFAVAIGYHVEVWKSPKLSDQLEFSPFVKHRVYTGHHDTVKTVTWSSDSRFFLTASKDVTAKLYSLDPIENFTPMTFAGHKEALVGSFFYSTEKMIYTASKDGSLFCWEESSPSEAGSMKDQDLNKDFKYKWTIKNKHYFNQNNAKMTCIAFHHKSNLLVAGFTSGVFGLYELPEFNMIHILSISQNAIDFISINKTGEWIAFSGRKLGQLLVWEWQSESYVLKQQGHFDIITDVVYTPGSQNIVTCSDDGKIKLWDIRSGFCMVTFSEHTSTVTGLAFSKFGNVLFSSSLDGSVRAWDLTRYRNFRIFIAPIRIEFSCLAVEPSGEIVCAGSLTSFDIFIWSVQTGQLVDRLSGHEGPVSSLSFSNTGEILASGSWDKTVRLWEIFTSKQSAESFQLQSDVLAVKFSPDGKYICVSTLDGQLTFWDVDKGNQINIIDGKKDISGGRNIGDQFSAANSFRNKSFKCVCYSPDGHIVVAGGNSKYICIYDIESSVLIKKIQISKNLLLDGTQEILNSKNFTEAGPLELIDDNDDQDDLQDKADHLLPGATKSDLSIRKSRPEIRTHALGFSPDGRSFAAATTDGLLIYSLDDLHLFDPYYLDIEITPQTIRTVLLKKDYLKAMIMAFRLNEQYIIHEVYESIPFNNIELILRELPLVYLDKLLKFISIITENSPHIEFHLLWIEALLTHHGKYIKSRNQDFIKEIRAIQKYLVYIQHDIIKISDENKYFVEYILNRKNINCQTSSVKKSDEINMKDVFCDIPPAANHTNNEK</sequence>
<dbReference type="OrthoDB" id="3142434at2759"/>
<dbReference type="AlphaFoldDB" id="A0A899FX99"/>
<evidence type="ECO:0000256" key="2">
    <source>
        <dbReference type="ARBA" id="ARBA00010226"/>
    </source>
</evidence>
<dbReference type="PANTHER" id="PTHR19858">
    <property type="entry name" value="WD40 REPEAT PROTEIN"/>
    <property type="match status" value="1"/>
</dbReference>
<dbReference type="PANTHER" id="PTHR19858:SF0">
    <property type="entry name" value="PERIODIC TRYPTOPHAN PROTEIN 2 HOMOLOG"/>
    <property type="match status" value="1"/>
</dbReference>
<feature type="repeat" description="WD" evidence="6">
    <location>
        <begin position="529"/>
        <end position="563"/>
    </location>
</feature>
<dbReference type="SUPFAM" id="SSF50998">
    <property type="entry name" value="Quinoprotein alcohol dehydrogenase-like"/>
    <property type="match status" value="1"/>
</dbReference>
<proteinExistence type="inferred from homology"/>
<dbReference type="InterPro" id="IPR027145">
    <property type="entry name" value="PWP2"/>
</dbReference>
<keyword evidence="3 6" id="KW-0853">WD repeat</keyword>
<keyword evidence="4" id="KW-0677">Repeat</keyword>
<dbReference type="InterPro" id="IPR011047">
    <property type="entry name" value="Quinoprotein_ADH-like_sf"/>
</dbReference>
<name>A0A899FX99_9ASCO</name>
<feature type="domain" description="Small-subunit processome Utp12" evidence="7">
    <location>
        <begin position="756"/>
        <end position="860"/>
    </location>
</feature>
<evidence type="ECO:0000256" key="6">
    <source>
        <dbReference type="PROSITE-ProRule" id="PRU00221"/>
    </source>
</evidence>
<feature type="repeat" description="WD" evidence="6">
    <location>
        <begin position="480"/>
        <end position="521"/>
    </location>
</feature>